<dbReference type="Bgee" id="WBGene00044552">
    <property type="expression patterns" value="Expressed in adult organism and 1 other cell type or tissue"/>
</dbReference>
<dbReference type="CTD" id="3896867"/>
<evidence type="ECO:0000256" key="1">
    <source>
        <dbReference type="ARBA" id="ARBA00004123"/>
    </source>
</evidence>
<reference evidence="2 3" key="1">
    <citation type="journal article" date="1998" name="Science">
        <title>Genome sequence of the nematode C. elegans: a platform for investigating biology.</title>
        <authorList>
            <consortium name="The C. elegans sequencing consortium"/>
            <person name="Sulson J.E."/>
            <person name="Waterston R."/>
        </authorList>
    </citation>
    <scope>NUCLEOTIDE SEQUENCE [LARGE SCALE GENOMIC DNA]</scope>
    <source>
        <strain evidence="2 3">Bristol N2</strain>
    </source>
</reference>
<evidence type="ECO:0000313" key="4">
    <source>
        <dbReference type="WormBase" id="Y97E10AR.8"/>
    </source>
</evidence>
<dbReference type="WormBase" id="Y97E10AR.8">
    <property type="protein sequence ID" value="CE38918"/>
    <property type="gene ID" value="WBGene00044552"/>
</dbReference>
<dbReference type="HOGENOM" id="CLU_2225576_0_0_1"/>
<sequence length="106" mass="12383">MAHTSEVADGLAGGVRYTLEDDELTWNFLYQFTRDPEQDFVEKFRGPPLFSMKLWQKFIDETGSQKTWKQLANRYRSLIKHLGNQENLGIFAGKDHRSANWRSEEG</sequence>
<dbReference type="PaxDb" id="6239-Y97E10AR.8"/>
<dbReference type="GO" id="GO:0005634">
    <property type="term" value="C:nucleus"/>
    <property type="evidence" value="ECO:0007669"/>
    <property type="project" value="UniProtKB-SubCell"/>
</dbReference>
<dbReference type="InParanoid" id="Q3V5I9"/>
<dbReference type="EMBL" id="BX284605">
    <property type="protein sequence ID" value="CCD71185.1"/>
    <property type="molecule type" value="Genomic_DNA"/>
</dbReference>
<dbReference type="GeneID" id="3896867"/>
<evidence type="ECO:0000313" key="2">
    <source>
        <dbReference type="EMBL" id="CCD71185.1"/>
    </source>
</evidence>
<dbReference type="KEGG" id="cel:CELE_Y97E10AR.8"/>
<organism evidence="2 3">
    <name type="scientific">Caenorhabditis elegans</name>
    <dbReference type="NCBI Taxonomy" id="6239"/>
    <lineage>
        <taxon>Eukaryota</taxon>
        <taxon>Metazoa</taxon>
        <taxon>Ecdysozoa</taxon>
        <taxon>Nematoda</taxon>
        <taxon>Chromadorea</taxon>
        <taxon>Rhabditida</taxon>
        <taxon>Rhabditina</taxon>
        <taxon>Rhabditomorpha</taxon>
        <taxon>Rhabditoidea</taxon>
        <taxon>Rhabditidae</taxon>
        <taxon>Peloderinae</taxon>
        <taxon>Caenorhabditis</taxon>
    </lineage>
</organism>
<evidence type="ECO:0000313" key="3">
    <source>
        <dbReference type="Proteomes" id="UP000001940"/>
    </source>
</evidence>
<gene>
    <name evidence="2" type="ORF">CELE_Y97E10AR.8</name>
    <name evidence="2 4" type="ORF">Y97E10AR.8</name>
</gene>
<accession>Q3V5I9</accession>
<dbReference type="AlphaFoldDB" id="Q3V5I9"/>
<dbReference type="UCSC" id="Y97E10AR.8">
    <property type="organism name" value="c. elegans"/>
</dbReference>
<comment type="subcellular location">
    <subcellularLocation>
        <location evidence="1">Nucleus</location>
    </subcellularLocation>
</comment>
<dbReference type="RefSeq" id="NP_001033522.1">
    <property type="nucleotide sequence ID" value="NM_001038433.1"/>
</dbReference>
<dbReference type="SUPFAM" id="SSF46689">
    <property type="entry name" value="Homeodomain-like"/>
    <property type="match status" value="1"/>
</dbReference>
<dbReference type="Proteomes" id="UP000001940">
    <property type="component" value="Chromosome V"/>
</dbReference>
<name>Q3V5I9_CAEEL</name>
<proteinExistence type="predicted"/>
<protein>
    <submittedName>
        <fullName evidence="2">ARID domain-containing protein</fullName>
    </submittedName>
</protein>
<dbReference type="AGR" id="WB:WBGene00044552"/>
<dbReference type="InterPro" id="IPR009057">
    <property type="entry name" value="Homeodomain-like_sf"/>
</dbReference>
<keyword evidence="3" id="KW-1185">Reference proteome</keyword>